<dbReference type="VEuPathDB" id="ToxoDB:TGARI_370470"/>
<name>A0A139XVA8_TOXGO</name>
<keyword evidence="1" id="KW-1133">Transmembrane helix</keyword>
<organism evidence="2 3">
    <name type="scientific">Toxoplasma gondii ARI</name>
    <dbReference type="NCBI Taxonomy" id="1074872"/>
    <lineage>
        <taxon>Eukaryota</taxon>
        <taxon>Sar</taxon>
        <taxon>Alveolata</taxon>
        <taxon>Apicomplexa</taxon>
        <taxon>Conoidasida</taxon>
        <taxon>Coccidia</taxon>
        <taxon>Eucoccidiorida</taxon>
        <taxon>Eimeriorina</taxon>
        <taxon>Sarcocystidae</taxon>
        <taxon>Toxoplasma</taxon>
    </lineage>
</organism>
<accession>A0A139XVA8</accession>
<gene>
    <name evidence="2" type="ORF">TGARI_370470</name>
</gene>
<protein>
    <submittedName>
        <fullName evidence="2">Uncharacterized protein</fullName>
    </submittedName>
</protein>
<dbReference type="Proteomes" id="UP000074247">
    <property type="component" value="Unassembled WGS sequence"/>
</dbReference>
<proteinExistence type="predicted"/>
<dbReference type="AlphaFoldDB" id="A0A139XVA8"/>
<comment type="caution">
    <text evidence="2">The sequence shown here is derived from an EMBL/GenBank/DDBJ whole genome shotgun (WGS) entry which is preliminary data.</text>
</comment>
<reference evidence="2 3" key="1">
    <citation type="journal article" date="2016" name="Nat. Commun.">
        <title>Local admixture of amplified and diversified secreted pathogenesis determinants shapes mosaic Toxoplasma gondii genomes.</title>
        <authorList>
            <person name="Lorenzi H."/>
            <person name="Khan A."/>
            <person name="Behnke M.S."/>
            <person name="Namasivayam S."/>
            <person name="Swapna L.S."/>
            <person name="Hadjithomas M."/>
            <person name="Karamycheva S."/>
            <person name="Pinney D."/>
            <person name="Brunk B.P."/>
            <person name="Ajioka J.W."/>
            <person name="Ajzenberg D."/>
            <person name="Boothroyd J.C."/>
            <person name="Boyle J.P."/>
            <person name="Darde M.L."/>
            <person name="Diaz-Miranda M.A."/>
            <person name="Dubey J.P."/>
            <person name="Fritz H.M."/>
            <person name="Gennari S.M."/>
            <person name="Gregory B.D."/>
            <person name="Kim K."/>
            <person name="Saeij J.P."/>
            <person name="Su C."/>
            <person name="White M.W."/>
            <person name="Zhu X.Q."/>
            <person name="Howe D.K."/>
            <person name="Rosenthal B.M."/>
            <person name="Grigg M.E."/>
            <person name="Parkinson J."/>
            <person name="Liu L."/>
            <person name="Kissinger J.C."/>
            <person name="Roos D.S."/>
            <person name="Sibley L.D."/>
        </authorList>
    </citation>
    <scope>NUCLEOTIDE SEQUENCE [LARGE SCALE GENOMIC DNA]</scope>
    <source>
        <strain evidence="2 3">ARI</strain>
    </source>
</reference>
<keyword evidence="1" id="KW-0472">Membrane</keyword>
<feature type="transmembrane region" description="Helical" evidence="1">
    <location>
        <begin position="86"/>
        <end position="104"/>
    </location>
</feature>
<evidence type="ECO:0000256" key="1">
    <source>
        <dbReference type="SAM" id="Phobius"/>
    </source>
</evidence>
<evidence type="ECO:0000313" key="2">
    <source>
        <dbReference type="EMBL" id="KYF42741.1"/>
    </source>
</evidence>
<dbReference type="EMBL" id="AGQS02004868">
    <property type="protein sequence ID" value="KYF42741.1"/>
    <property type="molecule type" value="Genomic_DNA"/>
</dbReference>
<evidence type="ECO:0000313" key="3">
    <source>
        <dbReference type="Proteomes" id="UP000074247"/>
    </source>
</evidence>
<keyword evidence="1" id="KW-0812">Transmembrane</keyword>
<sequence>MFERYIRVIANPLLQDFELVLNRQYLESLGVRAVVRRHKNQRRIVSTRVPGSDGIWELRFPNLVKAKGNPRRSELHLERPKLSARFTINTVFCVNMYLSIFLQYTS</sequence>